<protein>
    <submittedName>
        <fullName evidence="2">Uncharacterized protein</fullName>
    </submittedName>
</protein>
<evidence type="ECO:0000313" key="3">
    <source>
        <dbReference type="Proteomes" id="UP000464954"/>
    </source>
</evidence>
<accession>A0A6P1MA80</accession>
<dbReference type="KEGG" id="taer:GT409_15770"/>
<name>A0A6P1MA80_9BACT</name>
<reference evidence="2 3" key="1">
    <citation type="submission" date="2020-01" db="EMBL/GenBank/DDBJ databases">
        <title>Ponticoccus aerotolerans gen. nov., sp. nov., an anaerobic bacterium and proposal of Ponticoccusceae fam. nov., Ponticoccusles ord. nov. and Ponticoccuse classis nov. in the phylum Kiritimatiellaeota.</title>
        <authorList>
            <person name="Zhou L.Y."/>
            <person name="Du Z.J."/>
        </authorList>
    </citation>
    <scope>NUCLEOTIDE SEQUENCE [LARGE SCALE GENOMIC DNA]</scope>
    <source>
        <strain evidence="2 3">S-5007</strain>
    </source>
</reference>
<sequence>MNSKENEKKGTKTTSPWLKTILTSLLILSAIAGYAHVFLFSFPGSAPAMLPVIRLSPEDIVPLKEMNIQKFSSLLTQTVQNAEPEISISFKGILRGETGIVAIINDEMVVQGAEIAKGIEVIDITPRALTLKYKDQTQRMNIGETVTIRR</sequence>
<dbReference type="AlphaFoldDB" id="A0A6P1MA80"/>
<dbReference type="Proteomes" id="UP000464954">
    <property type="component" value="Chromosome"/>
</dbReference>
<gene>
    <name evidence="2" type="ORF">GT409_15770</name>
</gene>
<organism evidence="2 3">
    <name type="scientific">Tichowtungia aerotolerans</name>
    <dbReference type="NCBI Taxonomy" id="2697043"/>
    <lineage>
        <taxon>Bacteria</taxon>
        <taxon>Pseudomonadati</taxon>
        <taxon>Kiritimatiellota</taxon>
        <taxon>Tichowtungiia</taxon>
        <taxon>Tichowtungiales</taxon>
        <taxon>Tichowtungiaceae</taxon>
        <taxon>Tichowtungia</taxon>
    </lineage>
</organism>
<keyword evidence="3" id="KW-1185">Reference proteome</keyword>
<keyword evidence="1" id="KW-1133">Transmembrane helix</keyword>
<dbReference type="EMBL" id="CP047593">
    <property type="protein sequence ID" value="QHI70837.1"/>
    <property type="molecule type" value="Genomic_DNA"/>
</dbReference>
<feature type="transmembrane region" description="Helical" evidence="1">
    <location>
        <begin position="21"/>
        <end position="42"/>
    </location>
</feature>
<evidence type="ECO:0000313" key="2">
    <source>
        <dbReference type="EMBL" id="QHI70837.1"/>
    </source>
</evidence>
<proteinExistence type="predicted"/>
<evidence type="ECO:0000256" key="1">
    <source>
        <dbReference type="SAM" id="Phobius"/>
    </source>
</evidence>
<keyword evidence="1" id="KW-0472">Membrane</keyword>
<keyword evidence="1" id="KW-0812">Transmembrane</keyword>